<comment type="function">
    <text evidence="4 5">Required for flagellar hook formation. May act as a scaffolding protein.</text>
</comment>
<keyword evidence="8" id="KW-0969">Cilium</keyword>
<evidence type="ECO:0000256" key="4">
    <source>
        <dbReference type="ARBA" id="ARBA00024746"/>
    </source>
</evidence>
<evidence type="ECO:0000259" key="7">
    <source>
        <dbReference type="Pfam" id="PF13860"/>
    </source>
</evidence>
<evidence type="ECO:0000256" key="3">
    <source>
        <dbReference type="ARBA" id="ARBA00022795"/>
    </source>
</evidence>
<dbReference type="InterPro" id="IPR025965">
    <property type="entry name" value="FlgD/Vpr_Ig-like"/>
</dbReference>
<organism evidence="8 9">
    <name type="scientific">Janthinobacterium psychrotolerans</name>
    <dbReference type="NCBI Taxonomy" id="1747903"/>
    <lineage>
        <taxon>Bacteria</taxon>
        <taxon>Pseudomonadati</taxon>
        <taxon>Pseudomonadota</taxon>
        <taxon>Betaproteobacteria</taxon>
        <taxon>Burkholderiales</taxon>
        <taxon>Oxalobacteraceae</taxon>
        <taxon>Janthinobacterium</taxon>
    </lineage>
</organism>
<comment type="caution">
    <text evidence="8">The sequence shown here is derived from an EMBL/GenBank/DDBJ whole genome shotgun (WGS) entry which is preliminary data.</text>
</comment>
<comment type="similarity">
    <text evidence="1 5">Belongs to the FlgD family.</text>
</comment>
<dbReference type="Pfam" id="PF03963">
    <property type="entry name" value="FlgD"/>
    <property type="match status" value="1"/>
</dbReference>
<evidence type="ECO:0000256" key="1">
    <source>
        <dbReference type="ARBA" id="ARBA00010577"/>
    </source>
</evidence>
<accession>A0A1A7C9B9</accession>
<dbReference type="PATRIC" id="fig|1747903.4.peg.4569"/>
<evidence type="ECO:0000256" key="5">
    <source>
        <dbReference type="RuleBase" id="RU362076"/>
    </source>
</evidence>
<feature type="region of interest" description="Disordered" evidence="6">
    <location>
        <begin position="1"/>
        <end position="21"/>
    </location>
</feature>
<reference evidence="8 9" key="1">
    <citation type="submission" date="2016-04" db="EMBL/GenBank/DDBJ databases">
        <title>Draft genome sequence of Janthinobacterium psychrotolerans sp. nov., isolated from freshwater sediments in Denmark.</title>
        <authorList>
            <person name="Gong X."/>
            <person name="Skrivergaard S."/>
            <person name="Korsgaard B.S."/>
            <person name="Schreiber L."/>
            <person name="Marshall I.P."/>
            <person name="Finster K."/>
            <person name="Schramm A."/>
        </authorList>
    </citation>
    <scope>NUCLEOTIDE SEQUENCE [LARGE SCALE GENOMIC DNA]</scope>
    <source>
        <strain evidence="8 9">S3-2</strain>
    </source>
</reference>
<evidence type="ECO:0000256" key="6">
    <source>
        <dbReference type="SAM" id="MobiDB-lite"/>
    </source>
</evidence>
<dbReference type="GO" id="GO:0044781">
    <property type="term" value="P:bacterial-type flagellum organization"/>
    <property type="evidence" value="ECO:0007669"/>
    <property type="project" value="UniProtKB-UniRule"/>
</dbReference>
<sequence length="217" mass="22333">METSLFTGGTGSANNTGKAVASQNNATQDMFTKLLVAQIRNQDPLAPTDPSQFVNQLTQQAQTEAMQNLSTLTSANASVLQSMQVLALGAQVGSEVMVNTSTVQLDSGKVSGSIALSSNSSKTTLTLKDEFDKEYKLELGAKAAGNATFTIDPQKLGMPAGTYTMAVTTSSGEKPSVDIAGKLSSVRLSATGSMILNVANLGEVSPGAITGFNGKTS</sequence>
<proteinExistence type="inferred from homology"/>
<dbReference type="OrthoDB" id="9785233at2"/>
<name>A0A1A7C9B9_9BURK</name>
<gene>
    <name evidence="8" type="ORF">ASR47_102134</name>
</gene>
<dbReference type="AlphaFoldDB" id="A0A1A7C9B9"/>
<dbReference type="Proteomes" id="UP000092713">
    <property type="component" value="Unassembled WGS sequence"/>
</dbReference>
<dbReference type="Gene3D" id="2.30.30.910">
    <property type="match status" value="1"/>
</dbReference>
<evidence type="ECO:0000256" key="2">
    <source>
        <dbReference type="ARBA" id="ARBA00016013"/>
    </source>
</evidence>
<protein>
    <recommendedName>
        <fullName evidence="2 5">Basal-body rod modification protein FlgD</fullName>
    </recommendedName>
</protein>
<dbReference type="InterPro" id="IPR005648">
    <property type="entry name" value="FlgD"/>
</dbReference>
<keyword evidence="9" id="KW-1185">Reference proteome</keyword>
<dbReference type="Gene3D" id="2.60.40.4070">
    <property type="match status" value="1"/>
</dbReference>
<keyword evidence="8" id="KW-0966">Cell projection</keyword>
<dbReference type="RefSeq" id="WP_065306482.1">
    <property type="nucleotide sequence ID" value="NZ_LOCQ01000042.1"/>
</dbReference>
<dbReference type="Pfam" id="PF13860">
    <property type="entry name" value="FlgD_ig"/>
    <property type="match status" value="1"/>
</dbReference>
<feature type="domain" description="FlgD/Vpr Ig-like" evidence="7">
    <location>
        <begin position="103"/>
        <end position="172"/>
    </location>
</feature>
<evidence type="ECO:0000313" key="9">
    <source>
        <dbReference type="Proteomes" id="UP000092713"/>
    </source>
</evidence>
<dbReference type="STRING" id="1747903.ASR47_102134"/>
<dbReference type="EMBL" id="LOCQ01000042">
    <property type="protein sequence ID" value="OBV40908.1"/>
    <property type="molecule type" value="Genomic_DNA"/>
</dbReference>
<keyword evidence="3 5" id="KW-1005">Bacterial flagellum biogenesis</keyword>
<evidence type="ECO:0000313" key="8">
    <source>
        <dbReference type="EMBL" id="OBV40908.1"/>
    </source>
</evidence>
<keyword evidence="8" id="KW-0282">Flagellum</keyword>